<dbReference type="GO" id="GO:0016020">
    <property type="term" value="C:membrane"/>
    <property type="evidence" value="ECO:0007669"/>
    <property type="project" value="TreeGrafter"/>
</dbReference>
<feature type="transmembrane region" description="Helical" evidence="1">
    <location>
        <begin position="120"/>
        <end position="141"/>
    </location>
</feature>
<dbReference type="GO" id="GO:0016747">
    <property type="term" value="F:acyltransferase activity, transferring groups other than amino-acyl groups"/>
    <property type="evidence" value="ECO:0007669"/>
    <property type="project" value="InterPro"/>
</dbReference>
<feature type="domain" description="SGNH" evidence="3">
    <location>
        <begin position="192"/>
        <end position="380"/>
    </location>
</feature>
<feature type="transmembrane region" description="Helical" evidence="1">
    <location>
        <begin position="81"/>
        <end position="99"/>
    </location>
</feature>
<feature type="transmembrane region" description="Helical" evidence="1">
    <location>
        <begin position="15"/>
        <end position="35"/>
    </location>
</feature>
<sequence length="395" mass="44969">MSCGFFIPSSLNYPGWVSAIPVFSAFFFILFGSQFQEKNFLKEFLETKFMQKMGELSFTIYLWHWPLLIFTQYYLNDTNISLSHGLLIIATAICFAYFTHKFIEDPTLKYLRACSKKKTLSIITLVIISIASLGICVRFKMLNEANKYFGNSIEYLEANTMPIEKANIVPTLKSLVLSNYDRPHAITHCLSGPICTYGNKNSDFTVALVGASHAAQWQPVLEHAANKYKFKLVTILSLPKDITIEKIDKIKPKVVITTSTLTNDKNANEILNEIELWKKLTNAGINVIGIRDNPRFSIYQNACISKNKDNLLICSLDKDQVLTKQYIAKKYEKEIQGFHAVDLTSLICFEKSCPATVNGYTIYYDRHHFSNSFMKYISEAATNEIVKQAPNILNK</sequence>
<dbReference type="InterPro" id="IPR043968">
    <property type="entry name" value="SGNH"/>
</dbReference>
<reference evidence="4 5" key="1">
    <citation type="submission" date="2020-04" db="EMBL/GenBank/DDBJ databases">
        <title>Acinetobacter Taxon 24.</title>
        <authorList>
            <person name="Nemec A."/>
            <person name="Radolfova-Krizova L."/>
            <person name="Higgins P.G."/>
            <person name="Spanelova P."/>
        </authorList>
    </citation>
    <scope>NUCLEOTIDE SEQUENCE [LARGE SCALE GENOMIC DNA]</scope>
    <source>
        <strain evidence="4 5">ANC 5380</strain>
    </source>
</reference>
<dbReference type="InterPro" id="IPR002656">
    <property type="entry name" value="Acyl_transf_3_dom"/>
</dbReference>
<gene>
    <name evidence="4" type="ORF">HLH17_04535</name>
</gene>
<feature type="transmembrane region" description="Helical" evidence="1">
    <location>
        <begin position="56"/>
        <end position="75"/>
    </location>
</feature>
<keyword evidence="4" id="KW-0808">Transferase</keyword>
<name>A0A7Y2RDT8_9GAMM</name>
<dbReference type="PANTHER" id="PTHR23028:SF53">
    <property type="entry name" value="ACYL_TRANSF_3 DOMAIN-CONTAINING PROTEIN"/>
    <property type="match status" value="1"/>
</dbReference>
<keyword evidence="1" id="KW-1133">Transmembrane helix</keyword>
<organism evidence="4 5">
    <name type="scientific">Acinetobacter terrae</name>
    <dbReference type="NCBI Taxonomy" id="2731247"/>
    <lineage>
        <taxon>Bacteria</taxon>
        <taxon>Pseudomonadati</taxon>
        <taxon>Pseudomonadota</taxon>
        <taxon>Gammaproteobacteria</taxon>
        <taxon>Moraxellales</taxon>
        <taxon>Moraxellaceae</taxon>
        <taxon>Acinetobacter</taxon>
        <taxon>Acinetobacter Taxon 24</taxon>
    </lineage>
</organism>
<keyword evidence="4" id="KW-0012">Acyltransferase</keyword>
<dbReference type="Pfam" id="PF01757">
    <property type="entry name" value="Acyl_transf_3"/>
    <property type="match status" value="1"/>
</dbReference>
<comment type="caution">
    <text evidence="4">The sequence shown here is derived from an EMBL/GenBank/DDBJ whole genome shotgun (WGS) entry which is preliminary data.</text>
</comment>
<dbReference type="EMBL" id="JABERL010000010">
    <property type="protein sequence ID" value="NNH76952.1"/>
    <property type="molecule type" value="Genomic_DNA"/>
</dbReference>
<evidence type="ECO:0000313" key="5">
    <source>
        <dbReference type="Proteomes" id="UP000569202"/>
    </source>
</evidence>
<evidence type="ECO:0000259" key="3">
    <source>
        <dbReference type="Pfam" id="PF19040"/>
    </source>
</evidence>
<feature type="domain" description="Acyltransferase 3" evidence="2">
    <location>
        <begin position="14"/>
        <end position="97"/>
    </location>
</feature>
<keyword evidence="1" id="KW-0472">Membrane</keyword>
<protein>
    <submittedName>
        <fullName evidence="4">Acyltransferase</fullName>
    </submittedName>
</protein>
<dbReference type="Pfam" id="PF19040">
    <property type="entry name" value="SGNH"/>
    <property type="match status" value="1"/>
</dbReference>
<dbReference type="AlphaFoldDB" id="A0A7Y2RDT8"/>
<evidence type="ECO:0000313" key="4">
    <source>
        <dbReference type="EMBL" id="NNH76952.1"/>
    </source>
</evidence>
<dbReference type="GO" id="GO:0000271">
    <property type="term" value="P:polysaccharide biosynthetic process"/>
    <property type="evidence" value="ECO:0007669"/>
    <property type="project" value="TreeGrafter"/>
</dbReference>
<dbReference type="Proteomes" id="UP000569202">
    <property type="component" value="Unassembled WGS sequence"/>
</dbReference>
<keyword evidence="1" id="KW-0812">Transmembrane</keyword>
<dbReference type="PANTHER" id="PTHR23028">
    <property type="entry name" value="ACETYLTRANSFERASE"/>
    <property type="match status" value="1"/>
</dbReference>
<dbReference type="InterPro" id="IPR050879">
    <property type="entry name" value="Acyltransferase_3"/>
</dbReference>
<accession>A0A7Y2RDT8</accession>
<evidence type="ECO:0000256" key="1">
    <source>
        <dbReference type="SAM" id="Phobius"/>
    </source>
</evidence>
<dbReference type="RefSeq" id="WP_171539979.1">
    <property type="nucleotide sequence ID" value="NZ_JABERL010000010.1"/>
</dbReference>
<proteinExistence type="predicted"/>
<evidence type="ECO:0000259" key="2">
    <source>
        <dbReference type="Pfam" id="PF01757"/>
    </source>
</evidence>